<dbReference type="Proteomes" id="UP000660862">
    <property type="component" value="Unassembled WGS sequence"/>
</dbReference>
<evidence type="ECO:0008006" key="5">
    <source>
        <dbReference type="Google" id="ProtNLM"/>
    </source>
</evidence>
<dbReference type="RefSeq" id="WP_188504879.1">
    <property type="nucleotide sequence ID" value="NZ_BMER01000001.1"/>
</dbReference>
<dbReference type="Pfam" id="PF22252">
    <property type="entry name" value="PNGase_F-II_N"/>
    <property type="match status" value="1"/>
</dbReference>
<gene>
    <name evidence="3" type="ORF">GCM10007415_10780</name>
</gene>
<organism evidence="3 4">
    <name type="scientific">Parapedobacter pyrenivorans</name>
    <dbReference type="NCBI Taxonomy" id="1305674"/>
    <lineage>
        <taxon>Bacteria</taxon>
        <taxon>Pseudomonadati</taxon>
        <taxon>Bacteroidota</taxon>
        <taxon>Sphingobacteriia</taxon>
        <taxon>Sphingobacteriales</taxon>
        <taxon>Sphingobacteriaceae</taxon>
        <taxon>Parapedobacter</taxon>
    </lineage>
</organism>
<reference evidence="3" key="1">
    <citation type="journal article" date="2014" name="Int. J. Syst. Evol. Microbiol.">
        <title>Complete genome sequence of Corynebacterium casei LMG S-19264T (=DSM 44701T), isolated from a smear-ripened cheese.</title>
        <authorList>
            <consortium name="US DOE Joint Genome Institute (JGI-PGF)"/>
            <person name="Walter F."/>
            <person name="Albersmeier A."/>
            <person name="Kalinowski J."/>
            <person name="Ruckert C."/>
        </authorList>
    </citation>
    <scope>NUCLEOTIDE SEQUENCE</scope>
    <source>
        <strain evidence="3">CGMCC 1.12195</strain>
    </source>
</reference>
<keyword evidence="2" id="KW-0732">Signal</keyword>
<feature type="compositionally biased region" description="Polar residues" evidence="1">
    <location>
        <begin position="268"/>
        <end position="291"/>
    </location>
</feature>
<comment type="caution">
    <text evidence="3">The sequence shown here is derived from an EMBL/GenBank/DDBJ whole genome shotgun (WGS) entry which is preliminary data.</text>
</comment>
<accession>A0A917HJ09</accession>
<evidence type="ECO:0000313" key="3">
    <source>
        <dbReference type="EMBL" id="GGG80226.1"/>
    </source>
</evidence>
<feature type="region of interest" description="Disordered" evidence="1">
    <location>
        <begin position="243"/>
        <end position="291"/>
    </location>
</feature>
<feature type="signal peptide" evidence="2">
    <location>
        <begin position="1"/>
        <end position="22"/>
    </location>
</feature>
<dbReference type="InterPro" id="IPR005901">
    <property type="entry name" value="GLPGLI"/>
</dbReference>
<reference evidence="3" key="2">
    <citation type="submission" date="2020-09" db="EMBL/GenBank/DDBJ databases">
        <authorList>
            <person name="Sun Q."/>
            <person name="Zhou Y."/>
        </authorList>
    </citation>
    <scope>NUCLEOTIDE SEQUENCE</scope>
    <source>
        <strain evidence="3">CGMCC 1.12195</strain>
    </source>
</reference>
<protein>
    <recommendedName>
        <fullName evidence="5">GLPGLI family protein</fullName>
    </recommendedName>
</protein>
<evidence type="ECO:0000256" key="1">
    <source>
        <dbReference type="SAM" id="MobiDB-lite"/>
    </source>
</evidence>
<name>A0A917HJ09_9SPHI</name>
<feature type="chain" id="PRO_5037617501" description="GLPGLI family protein" evidence="2">
    <location>
        <begin position="23"/>
        <end position="291"/>
    </location>
</feature>
<proteinExistence type="predicted"/>
<evidence type="ECO:0000313" key="4">
    <source>
        <dbReference type="Proteomes" id="UP000660862"/>
    </source>
</evidence>
<dbReference type="EMBL" id="BMER01000001">
    <property type="protein sequence ID" value="GGG80226.1"/>
    <property type="molecule type" value="Genomic_DNA"/>
</dbReference>
<feature type="compositionally biased region" description="Polar residues" evidence="1">
    <location>
        <begin position="243"/>
        <end position="257"/>
    </location>
</feature>
<dbReference type="NCBIfam" id="TIGR01200">
    <property type="entry name" value="GLPGLI"/>
    <property type="match status" value="1"/>
</dbReference>
<dbReference type="AlphaFoldDB" id="A0A917HJ09"/>
<evidence type="ECO:0000256" key="2">
    <source>
        <dbReference type="SAM" id="SignalP"/>
    </source>
</evidence>
<keyword evidence="4" id="KW-1185">Reference proteome</keyword>
<sequence length="291" mass="31940">MEKSILSIALSVSSLLALSAHAQQAEPALARVIYEFMHINDTLQPDKPHKEEMVLYIGQQASLYGTYANERVNQQIKKQMENPAFDGNLTITGSGRTTRESYYARPAEQVLKQLSGLAGDQYLVDDDYPAIDWQLTDETKTIGGYTAQQATGRFKGRDYTVWFTTDVPFQAGPWKLLGLPGLVLEATDSRSEVAFHYAGFETLAEGDASVAAPENAIVTTRKELDKLTAAFQKNPQAFMNARAQSGAQRPGSGSTINGDPIMDPSRIKSININKDDSQTSSVTNNPLELEQ</sequence>